<accession>A0A915IFA7</accession>
<reference evidence="3" key="1">
    <citation type="submission" date="2022-11" db="UniProtKB">
        <authorList>
            <consortium name="WormBaseParasite"/>
        </authorList>
    </citation>
    <scope>IDENTIFICATION</scope>
</reference>
<dbReference type="WBParaSite" id="nRc.2.0.1.t12592-RA">
    <property type="protein sequence ID" value="nRc.2.0.1.t12592-RA"/>
    <property type="gene ID" value="nRc.2.0.1.g12592"/>
</dbReference>
<sequence>MTLRTDTERTPIVLESIFAGTFVGSGRMVTIFSSSILISSFSSCTGVLVVVELKRSSMKIRDDLRIWWRWSSCDDCAFAQFTFQHSSDSAH</sequence>
<keyword evidence="2" id="KW-1185">Reference proteome</keyword>
<evidence type="ECO:0000313" key="3">
    <source>
        <dbReference type="WBParaSite" id="nRc.2.0.1.t12592-RA"/>
    </source>
</evidence>
<keyword evidence="1" id="KW-0472">Membrane</keyword>
<proteinExistence type="predicted"/>
<dbReference type="AlphaFoldDB" id="A0A915IFA7"/>
<feature type="transmembrane region" description="Helical" evidence="1">
    <location>
        <begin position="31"/>
        <end position="51"/>
    </location>
</feature>
<dbReference type="Proteomes" id="UP000887565">
    <property type="component" value="Unplaced"/>
</dbReference>
<evidence type="ECO:0000256" key="1">
    <source>
        <dbReference type="SAM" id="Phobius"/>
    </source>
</evidence>
<protein>
    <submittedName>
        <fullName evidence="3">Uncharacterized protein</fullName>
    </submittedName>
</protein>
<name>A0A915IFA7_ROMCU</name>
<keyword evidence="1" id="KW-1133">Transmembrane helix</keyword>
<evidence type="ECO:0000313" key="2">
    <source>
        <dbReference type="Proteomes" id="UP000887565"/>
    </source>
</evidence>
<organism evidence="2 3">
    <name type="scientific">Romanomermis culicivorax</name>
    <name type="common">Nematode worm</name>
    <dbReference type="NCBI Taxonomy" id="13658"/>
    <lineage>
        <taxon>Eukaryota</taxon>
        <taxon>Metazoa</taxon>
        <taxon>Ecdysozoa</taxon>
        <taxon>Nematoda</taxon>
        <taxon>Enoplea</taxon>
        <taxon>Dorylaimia</taxon>
        <taxon>Mermithida</taxon>
        <taxon>Mermithoidea</taxon>
        <taxon>Mermithidae</taxon>
        <taxon>Romanomermis</taxon>
    </lineage>
</organism>
<keyword evidence="1" id="KW-0812">Transmembrane</keyword>